<gene>
    <name evidence="5" type="ORF">EAH76_06075</name>
</gene>
<dbReference type="GO" id="GO:0003700">
    <property type="term" value="F:DNA-binding transcription factor activity"/>
    <property type="evidence" value="ECO:0007669"/>
    <property type="project" value="InterPro"/>
</dbReference>
<dbReference type="CDD" id="cd07377">
    <property type="entry name" value="WHTH_GntR"/>
    <property type="match status" value="1"/>
</dbReference>
<dbReference type="PANTHER" id="PTHR44846:SF17">
    <property type="entry name" value="GNTR-FAMILY TRANSCRIPTIONAL REGULATOR"/>
    <property type="match status" value="1"/>
</dbReference>
<sequence>MGPQKSGKPRPAKAGVAPSRPRYVQLADEIRTAIYSGALTAGAHFPTESALCKAHGVSRFTVREALRRLEIEGLISRRRGSGTVIKAASARGGTLHQPLSNVAEIMQYARDTRNRYAPCGMTKVPRRVIDRIEGKVEGEWLHYRGLRTREGEEKPIAAVDAYIYPSQAALAEQLDLEGATLFRQVEQITGIAVGRVTQDIQAVPASGEVALELGIPRRSACLRVLRCYYDVDDRLFEISVSHHPGDRFAYSMHIDVDS</sequence>
<keyword evidence="1" id="KW-0805">Transcription regulation</keyword>
<keyword evidence="6" id="KW-1185">Reference proteome</keyword>
<dbReference type="InterPro" id="IPR036388">
    <property type="entry name" value="WH-like_DNA-bd_sf"/>
</dbReference>
<dbReference type="GO" id="GO:0045892">
    <property type="term" value="P:negative regulation of DNA-templated transcription"/>
    <property type="evidence" value="ECO:0007669"/>
    <property type="project" value="TreeGrafter"/>
</dbReference>
<dbReference type="SMART" id="SM00345">
    <property type="entry name" value="HTH_GNTR"/>
    <property type="match status" value="1"/>
</dbReference>
<dbReference type="PROSITE" id="PS50949">
    <property type="entry name" value="HTH_GNTR"/>
    <property type="match status" value="1"/>
</dbReference>
<keyword evidence="3" id="KW-0804">Transcription</keyword>
<dbReference type="Gene3D" id="3.40.1410.10">
    <property type="entry name" value="Chorismate lyase-like"/>
    <property type="match status" value="1"/>
</dbReference>
<dbReference type="InterPro" id="IPR036390">
    <property type="entry name" value="WH_DNA-bd_sf"/>
</dbReference>
<evidence type="ECO:0000256" key="2">
    <source>
        <dbReference type="ARBA" id="ARBA00023125"/>
    </source>
</evidence>
<dbReference type="InterPro" id="IPR028978">
    <property type="entry name" value="Chorismate_lyase_/UTRA_dom_sf"/>
</dbReference>
<proteinExistence type="predicted"/>
<evidence type="ECO:0000313" key="5">
    <source>
        <dbReference type="EMBL" id="TPG54250.1"/>
    </source>
</evidence>
<dbReference type="AlphaFoldDB" id="A0A502FY34"/>
<protein>
    <submittedName>
        <fullName evidence="5">GntR family transcriptional regulator</fullName>
    </submittedName>
</protein>
<dbReference type="OrthoDB" id="9808698at2"/>
<dbReference type="EMBL" id="RCZC01000002">
    <property type="protein sequence ID" value="TPG54250.1"/>
    <property type="molecule type" value="Genomic_DNA"/>
</dbReference>
<dbReference type="GO" id="GO:0003677">
    <property type="term" value="F:DNA binding"/>
    <property type="evidence" value="ECO:0007669"/>
    <property type="project" value="UniProtKB-KW"/>
</dbReference>
<dbReference type="InterPro" id="IPR000524">
    <property type="entry name" value="Tscrpt_reg_HTH_GntR"/>
</dbReference>
<dbReference type="SUPFAM" id="SSF46785">
    <property type="entry name" value="Winged helix' DNA-binding domain"/>
    <property type="match status" value="1"/>
</dbReference>
<evidence type="ECO:0000259" key="4">
    <source>
        <dbReference type="PROSITE" id="PS50949"/>
    </source>
</evidence>
<evidence type="ECO:0000313" key="6">
    <source>
        <dbReference type="Proteomes" id="UP000319931"/>
    </source>
</evidence>
<feature type="domain" description="HTH gntR-type" evidence="4">
    <location>
        <begin position="20"/>
        <end position="88"/>
    </location>
</feature>
<dbReference type="RefSeq" id="WP_140849176.1">
    <property type="nucleotide sequence ID" value="NZ_RCZC01000002.1"/>
</dbReference>
<accession>A0A502FY34</accession>
<comment type="caution">
    <text evidence="5">The sequence shown here is derived from an EMBL/GenBank/DDBJ whole genome shotgun (WGS) entry which is preliminary data.</text>
</comment>
<dbReference type="Pfam" id="PF07702">
    <property type="entry name" value="UTRA"/>
    <property type="match status" value="1"/>
</dbReference>
<dbReference type="Gene3D" id="1.10.10.10">
    <property type="entry name" value="Winged helix-like DNA-binding domain superfamily/Winged helix DNA-binding domain"/>
    <property type="match status" value="1"/>
</dbReference>
<dbReference type="InterPro" id="IPR011663">
    <property type="entry name" value="UTRA"/>
</dbReference>
<dbReference type="PANTHER" id="PTHR44846">
    <property type="entry name" value="MANNOSYL-D-GLYCERATE TRANSPORT/METABOLISM SYSTEM REPRESSOR MNGR-RELATED"/>
    <property type="match status" value="1"/>
</dbReference>
<dbReference type="Proteomes" id="UP000319931">
    <property type="component" value="Unassembled WGS sequence"/>
</dbReference>
<evidence type="ECO:0000256" key="1">
    <source>
        <dbReference type="ARBA" id="ARBA00023015"/>
    </source>
</evidence>
<reference evidence="5 6" key="1">
    <citation type="journal article" date="2019" name="Environ. Microbiol.">
        <title>Species interactions and distinct microbial communities in high Arctic permafrost affected cryosols are associated with the CH4 and CO2 gas fluxes.</title>
        <authorList>
            <person name="Altshuler I."/>
            <person name="Hamel J."/>
            <person name="Turney S."/>
            <person name="Magnuson E."/>
            <person name="Levesque R."/>
            <person name="Greer C."/>
            <person name="Whyte L.G."/>
        </authorList>
    </citation>
    <scope>NUCLEOTIDE SEQUENCE [LARGE SCALE GENOMIC DNA]</scope>
    <source>
        <strain evidence="5 6">E6.1</strain>
    </source>
</reference>
<dbReference type="SMART" id="SM00866">
    <property type="entry name" value="UTRA"/>
    <property type="match status" value="1"/>
</dbReference>
<keyword evidence="2" id="KW-0238">DNA-binding</keyword>
<evidence type="ECO:0000256" key="3">
    <source>
        <dbReference type="ARBA" id="ARBA00023163"/>
    </source>
</evidence>
<organism evidence="5 6">
    <name type="scientific">Sphingomonas glacialis</name>
    <dbReference type="NCBI Taxonomy" id="658225"/>
    <lineage>
        <taxon>Bacteria</taxon>
        <taxon>Pseudomonadati</taxon>
        <taxon>Pseudomonadota</taxon>
        <taxon>Alphaproteobacteria</taxon>
        <taxon>Sphingomonadales</taxon>
        <taxon>Sphingomonadaceae</taxon>
        <taxon>Sphingomonas</taxon>
    </lineage>
</organism>
<name>A0A502FY34_9SPHN</name>
<dbReference type="SUPFAM" id="SSF64288">
    <property type="entry name" value="Chorismate lyase-like"/>
    <property type="match status" value="1"/>
</dbReference>
<dbReference type="Pfam" id="PF00392">
    <property type="entry name" value="GntR"/>
    <property type="match status" value="1"/>
</dbReference>
<dbReference type="InterPro" id="IPR050679">
    <property type="entry name" value="Bact_HTH_transcr_reg"/>
</dbReference>
<dbReference type="PRINTS" id="PR00035">
    <property type="entry name" value="HTHGNTR"/>
</dbReference>